<dbReference type="InterPro" id="IPR053716">
    <property type="entry name" value="Flag_assembly_chemotaxis_eff"/>
</dbReference>
<protein>
    <recommendedName>
        <fullName evidence="3">Flagellar FliJ protein</fullName>
    </recommendedName>
</protein>
<organism evidence="11 12">
    <name type="scientific">Thermohalobacter berrensis</name>
    <dbReference type="NCBI Taxonomy" id="99594"/>
    <lineage>
        <taxon>Bacteria</taxon>
        <taxon>Bacillati</taxon>
        <taxon>Bacillota</taxon>
        <taxon>Tissierellia</taxon>
        <taxon>Tissierellales</taxon>
        <taxon>Thermohalobacteraceae</taxon>
        <taxon>Thermohalobacter</taxon>
    </lineage>
</organism>
<name>A0A419TAD5_9FIRM</name>
<keyword evidence="11" id="KW-0282">Flagellum</keyword>
<comment type="similarity">
    <text evidence="2">Belongs to the FliJ family.</text>
</comment>
<dbReference type="Gene3D" id="1.10.287.1700">
    <property type="match status" value="1"/>
</dbReference>
<sequence>MKKFIFKMNNLLEFKEQIENNKKAHYVQALKKYRTEKQKLDNYIINKKKIINQKNKVSENSTILDLKHYSLFLTHVNKKIEKQKEVVFTYQQELDNRKKELIEASKEKRMLEKLKERHYENYLYEVKKEEDKITDELVSFKNSKN</sequence>
<evidence type="ECO:0000256" key="3">
    <source>
        <dbReference type="ARBA" id="ARBA00020392"/>
    </source>
</evidence>
<keyword evidence="5" id="KW-1003">Cell membrane</keyword>
<evidence type="ECO:0000256" key="7">
    <source>
        <dbReference type="ARBA" id="ARBA00022795"/>
    </source>
</evidence>
<dbReference type="RefSeq" id="WP_120166323.1">
    <property type="nucleotide sequence ID" value="NZ_MCIB01000001.1"/>
</dbReference>
<evidence type="ECO:0000256" key="4">
    <source>
        <dbReference type="ARBA" id="ARBA00022448"/>
    </source>
</evidence>
<proteinExistence type="inferred from homology"/>
<evidence type="ECO:0000313" key="11">
    <source>
        <dbReference type="EMBL" id="RKD34436.1"/>
    </source>
</evidence>
<keyword evidence="11" id="KW-0966">Cell projection</keyword>
<dbReference type="GO" id="GO:0005886">
    <property type="term" value="C:plasma membrane"/>
    <property type="evidence" value="ECO:0007669"/>
    <property type="project" value="UniProtKB-SubCell"/>
</dbReference>
<keyword evidence="7" id="KW-1005">Bacterial flagellum biogenesis</keyword>
<reference evidence="11 12" key="1">
    <citation type="submission" date="2016-08" db="EMBL/GenBank/DDBJ databases">
        <title>Novel Firmicutes and Novel Genomes.</title>
        <authorList>
            <person name="Poppleton D.I."/>
            <person name="Gribaldo S."/>
        </authorList>
    </citation>
    <scope>NUCLEOTIDE SEQUENCE [LARGE SCALE GENOMIC DNA]</scope>
    <source>
        <strain evidence="11 12">CTT3</strain>
    </source>
</reference>
<dbReference type="GO" id="GO:0071973">
    <property type="term" value="P:bacterial-type flagellum-dependent cell motility"/>
    <property type="evidence" value="ECO:0007669"/>
    <property type="project" value="InterPro"/>
</dbReference>
<dbReference type="GO" id="GO:0044781">
    <property type="term" value="P:bacterial-type flagellum organization"/>
    <property type="evidence" value="ECO:0007669"/>
    <property type="project" value="UniProtKB-KW"/>
</dbReference>
<dbReference type="GO" id="GO:0015031">
    <property type="term" value="P:protein transport"/>
    <property type="evidence" value="ECO:0007669"/>
    <property type="project" value="UniProtKB-KW"/>
</dbReference>
<evidence type="ECO:0000256" key="5">
    <source>
        <dbReference type="ARBA" id="ARBA00022475"/>
    </source>
</evidence>
<dbReference type="Pfam" id="PF02050">
    <property type="entry name" value="FliJ"/>
    <property type="match status" value="1"/>
</dbReference>
<dbReference type="AlphaFoldDB" id="A0A419TAD5"/>
<evidence type="ECO:0000313" key="12">
    <source>
        <dbReference type="Proteomes" id="UP000284177"/>
    </source>
</evidence>
<comment type="subcellular location">
    <subcellularLocation>
        <location evidence="1">Cell membrane</location>
        <topology evidence="1">Peripheral membrane protein</topology>
        <orientation evidence="1">Cytoplasmic side</orientation>
    </subcellularLocation>
</comment>
<evidence type="ECO:0000256" key="8">
    <source>
        <dbReference type="ARBA" id="ARBA00022927"/>
    </source>
</evidence>
<keyword evidence="12" id="KW-1185">Reference proteome</keyword>
<dbReference type="GO" id="GO:0009288">
    <property type="term" value="C:bacterial-type flagellum"/>
    <property type="evidence" value="ECO:0007669"/>
    <property type="project" value="InterPro"/>
</dbReference>
<keyword evidence="4" id="KW-0813">Transport</keyword>
<keyword evidence="10" id="KW-1006">Bacterial flagellum protein export</keyword>
<dbReference type="Proteomes" id="UP000284177">
    <property type="component" value="Unassembled WGS sequence"/>
</dbReference>
<keyword evidence="8" id="KW-0653">Protein transport</keyword>
<evidence type="ECO:0000256" key="10">
    <source>
        <dbReference type="ARBA" id="ARBA00023225"/>
    </source>
</evidence>
<comment type="caution">
    <text evidence="11">The sequence shown here is derived from an EMBL/GenBank/DDBJ whole genome shotgun (WGS) entry which is preliminary data.</text>
</comment>
<evidence type="ECO:0000256" key="2">
    <source>
        <dbReference type="ARBA" id="ARBA00010004"/>
    </source>
</evidence>
<dbReference type="InterPro" id="IPR012823">
    <property type="entry name" value="Flagell_FliJ"/>
</dbReference>
<keyword evidence="6" id="KW-0145">Chemotaxis</keyword>
<dbReference type="OrthoDB" id="1953767at2"/>
<keyword evidence="9" id="KW-0472">Membrane</keyword>
<gene>
    <name evidence="11" type="ORF">BET03_00970</name>
</gene>
<keyword evidence="11" id="KW-0969">Cilium</keyword>
<accession>A0A419TAD5</accession>
<evidence type="ECO:0000256" key="6">
    <source>
        <dbReference type="ARBA" id="ARBA00022500"/>
    </source>
</evidence>
<evidence type="ECO:0000256" key="9">
    <source>
        <dbReference type="ARBA" id="ARBA00023136"/>
    </source>
</evidence>
<dbReference type="GO" id="GO:0006935">
    <property type="term" value="P:chemotaxis"/>
    <property type="evidence" value="ECO:0007669"/>
    <property type="project" value="UniProtKB-KW"/>
</dbReference>
<evidence type="ECO:0000256" key="1">
    <source>
        <dbReference type="ARBA" id="ARBA00004413"/>
    </source>
</evidence>
<dbReference type="EMBL" id="MCIB01000001">
    <property type="protein sequence ID" value="RKD34436.1"/>
    <property type="molecule type" value="Genomic_DNA"/>
</dbReference>
<dbReference type="NCBIfam" id="TIGR02473">
    <property type="entry name" value="flagell_FliJ"/>
    <property type="match status" value="1"/>
</dbReference>